<comment type="subunit">
    <text evidence="4">Complex I is composed of 45 different subunits.</text>
</comment>
<keyword evidence="13" id="KW-0496">Mitochondrion</keyword>
<evidence type="ECO:0000256" key="11">
    <source>
        <dbReference type="ARBA" id="ARBA00022982"/>
    </source>
</evidence>
<evidence type="ECO:0000313" key="18">
    <source>
        <dbReference type="EMBL" id="CAG4645871.1"/>
    </source>
</evidence>
<evidence type="ECO:0000256" key="17">
    <source>
        <dbReference type="SAM" id="Phobius"/>
    </source>
</evidence>
<evidence type="ECO:0000256" key="12">
    <source>
        <dbReference type="ARBA" id="ARBA00022989"/>
    </source>
</evidence>
<evidence type="ECO:0000256" key="4">
    <source>
        <dbReference type="ARBA" id="ARBA00011533"/>
    </source>
</evidence>
<evidence type="ECO:0000256" key="8">
    <source>
        <dbReference type="ARBA" id="ARBA00022692"/>
    </source>
</evidence>
<sequence length="179" mass="21291">MVAFSSLIRSASTTVVKCSPNTLLMHCRQMSGGGHHNFQVKPSRWQWNKFKDYLHFYFMLGFIPVSIFVFCVNVFVGPATLSEIPEGYKPKPWEYEKHPISRFIARYMIMNHQQSYELKMHNLFEEEYKRQLRLLEWKVRDKMGERGDYKAFYYIPVDGRYAKFVKETSEADEHLKGEP</sequence>
<dbReference type="Pfam" id="PF09781">
    <property type="entry name" value="NDUF_B5"/>
    <property type="match status" value="1"/>
</dbReference>
<keyword evidence="6" id="KW-0813">Transport</keyword>
<evidence type="ECO:0000256" key="7">
    <source>
        <dbReference type="ARBA" id="ARBA00022660"/>
    </source>
</evidence>
<keyword evidence="12 17" id="KW-1133">Transmembrane helix</keyword>
<dbReference type="AlphaFoldDB" id="A0A9N6WZE8"/>
<keyword evidence="10" id="KW-0809">Transit peptide</keyword>
<evidence type="ECO:0000256" key="5">
    <source>
        <dbReference type="ARBA" id="ARBA00015175"/>
    </source>
</evidence>
<comment type="subcellular location">
    <subcellularLocation>
        <location evidence="2">Mitochondrion inner membrane</location>
        <topology evidence="2">Single-pass membrane protein</topology>
    </subcellularLocation>
</comment>
<dbReference type="InterPro" id="IPR019173">
    <property type="entry name" value="NADH_UbQ_OxRdtase_B5_su"/>
</dbReference>
<organism evidence="18">
    <name type="scientific">Lynceus sp. MCZ IZ 141354</name>
    <dbReference type="NCBI Taxonomy" id="1930659"/>
    <lineage>
        <taxon>Eukaryota</taxon>
        <taxon>Metazoa</taxon>
        <taxon>Ecdysozoa</taxon>
        <taxon>Arthropoda</taxon>
        <taxon>Crustacea</taxon>
        <taxon>Branchiopoda</taxon>
        <taxon>Diplostraca</taxon>
        <taxon>Laevicaudata</taxon>
        <taxon>Lynceidae</taxon>
        <taxon>Lynceus</taxon>
    </lineage>
</organism>
<dbReference type="GO" id="GO:0005743">
    <property type="term" value="C:mitochondrial inner membrane"/>
    <property type="evidence" value="ECO:0007669"/>
    <property type="project" value="UniProtKB-SubCell"/>
</dbReference>
<keyword evidence="11" id="KW-0249">Electron transport</keyword>
<dbReference type="EMBL" id="OC989216">
    <property type="protein sequence ID" value="CAG4645871.1"/>
    <property type="molecule type" value="Genomic_DNA"/>
</dbReference>
<keyword evidence="9" id="KW-0999">Mitochondrion inner membrane</keyword>
<evidence type="ECO:0000256" key="6">
    <source>
        <dbReference type="ARBA" id="ARBA00022448"/>
    </source>
</evidence>
<accession>A0A9N6WZE8</accession>
<reference evidence="18" key="1">
    <citation type="submission" date="2021-04" db="EMBL/GenBank/DDBJ databases">
        <authorList>
            <person name="Cornetti L."/>
        </authorList>
    </citation>
    <scope>NUCLEOTIDE SEQUENCE</scope>
</reference>
<evidence type="ECO:0000256" key="13">
    <source>
        <dbReference type="ARBA" id="ARBA00023128"/>
    </source>
</evidence>
<comment type="similarity">
    <text evidence="3">Belongs to the complex I NDUFB5 subunit family.</text>
</comment>
<comment type="function">
    <text evidence="1">Accessory subunit of the mitochondrial membrane respiratory chain NADH dehydrogenase (Complex I), that is believed not to be involved in catalysis. Complex I functions in the transfer of electrons from NADH to the respiratory chain. The immediate electron acceptor for the enzyme is believed to be ubiquinone.</text>
</comment>
<dbReference type="PANTHER" id="PTHR13178:SF0">
    <property type="entry name" value="NADH DEHYDROGENASE [UBIQUINONE] 1 BETA SUBCOMPLEX SUBUNIT 5, MITOCHONDRIAL"/>
    <property type="match status" value="1"/>
</dbReference>
<keyword evidence="7" id="KW-0679">Respiratory chain</keyword>
<name>A0A9N6WZE8_9CRUS</name>
<protein>
    <recommendedName>
        <fullName evidence="5">NADH dehydrogenase [ubiquinone] 1 beta subcomplex subunit 5, mitochondrial</fullName>
    </recommendedName>
    <alternativeName>
        <fullName evidence="16">Complex I-SGDH</fullName>
    </alternativeName>
    <alternativeName>
        <fullName evidence="15">NADH-ubiquinone oxidoreductase SGDH subunit</fullName>
    </alternativeName>
</protein>
<evidence type="ECO:0000256" key="16">
    <source>
        <dbReference type="ARBA" id="ARBA00032550"/>
    </source>
</evidence>
<proteinExistence type="inferred from homology"/>
<feature type="transmembrane region" description="Helical" evidence="17">
    <location>
        <begin position="54"/>
        <end position="76"/>
    </location>
</feature>
<evidence type="ECO:0000256" key="15">
    <source>
        <dbReference type="ARBA" id="ARBA00032395"/>
    </source>
</evidence>
<keyword evidence="14 17" id="KW-0472">Membrane</keyword>
<evidence type="ECO:0000256" key="1">
    <source>
        <dbReference type="ARBA" id="ARBA00003195"/>
    </source>
</evidence>
<evidence type="ECO:0000256" key="9">
    <source>
        <dbReference type="ARBA" id="ARBA00022792"/>
    </source>
</evidence>
<evidence type="ECO:0000256" key="2">
    <source>
        <dbReference type="ARBA" id="ARBA00004434"/>
    </source>
</evidence>
<evidence type="ECO:0000256" key="10">
    <source>
        <dbReference type="ARBA" id="ARBA00022946"/>
    </source>
</evidence>
<keyword evidence="8 17" id="KW-0812">Transmembrane</keyword>
<gene>
    <name evidence="18" type="primary">EOG090X0FIE</name>
</gene>
<evidence type="ECO:0000256" key="14">
    <source>
        <dbReference type="ARBA" id="ARBA00023136"/>
    </source>
</evidence>
<dbReference type="PANTHER" id="PTHR13178">
    <property type="entry name" value="NADH-UBIQUINONE OXIDOREDUCTASE SGDH SUBUNIT"/>
    <property type="match status" value="1"/>
</dbReference>
<evidence type="ECO:0000256" key="3">
    <source>
        <dbReference type="ARBA" id="ARBA00007152"/>
    </source>
</evidence>